<feature type="transmembrane region" description="Helical" evidence="1">
    <location>
        <begin position="114"/>
        <end position="132"/>
    </location>
</feature>
<reference evidence="2" key="1">
    <citation type="submission" date="2019-03" db="EMBL/GenBank/DDBJ databases">
        <title>Lake Tanganyika Metagenome-Assembled Genomes (MAGs).</title>
        <authorList>
            <person name="Tran P."/>
        </authorList>
    </citation>
    <scope>NUCLEOTIDE SEQUENCE</scope>
    <source>
        <strain evidence="2">K_DeepCast_65m_m2_066</strain>
    </source>
</reference>
<keyword evidence="1" id="KW-1133">Transmembrane helix</keyword>
<dbReference type="EMBL" id="VGLS01000201">
    <property type="protein sequence ID" value="MBM3223796.1"/>
    <property type="molecule type" value="Genomic_DNA"/>
</dbReference>
<sequence length="171" mass="18894">MTIYELQQWLAPYESWIGLGLVGFPCVTYILGALLRACARPLARAFLALAVFVVVLPGVSVAVLLLYMLLVARINLMQEINLVLHVLPVLSMVGTLWSASRLEDLDTLPGIPRLQGLVLLVALTCAGLLALHKTYVHIYFFASIEYLLVALAGFVMLWQFGVAQVFKKPRP</sequence>
<evidence type="ECO:0000313" key="3">
    <source>
        <dbReference type="Proteomes" id="UP000712673"/>
    </source>
</evidence>
<proteinExistence type="predicted"/>
<accession>A0A937W248</accession>
<feature type="transmembrane region" description="Helical" evidence="1">
    <location>
        <begin position="138"/>
        <end position="160"/>
    </location>
</feature>
<protein>
    <submittedName>
        <fullName evidence="2">Uncharacterized protein</fullName>
    </submittedName>
</protein>
<name>A0A937W248_UNCTE</name>
<keyword evidence="1" id="KW-0472">Membrane</keyword>
<organism evidence="2 3">
    <name type="scientific">Tectimicrobiota bacterium</name>
    <dbReference type="NCBI Taxonomy" id="2528274"/>
    <lineage>
        <taxon>Bacteria</taxon>
        <taxon>Pseudomonadati</taxon>
        <taxon>Nitrospinota/Tectimicrobiota group</taxon>
        <taxon>Candidatus Tectimicrobiota</taxon>
    </lineage>
</organism>
<comment type="caution">
    <text evidence="2">The sequence shown here is derived from an EMBL/GenBank/DDBJ whole genome shotgun (WGS) entry which is preliminary data.</text>
</comment>
<gene>
    <name evidence="2" type="ORF">FJZ47_08360</name>
</gene>
<evidence type="ECO:0000313" key="2">
    <source>
        <dbReference type="EMBL" id="MBM3223796.1"/>
    </source>
</evidence>
<feature type="transmembrane region" description="Helical" evidence="1">
    <location>
        <begin position="16"/>
        <end position="35"/>
    </location>
</feature>
<evidence type="ECO:0000256" key="1">
    <source>
        <dbReference type="SAM" id="Phobius"/>
    </source>
</evidence>
<feature type="transmembrane region" description="Helical" evidence="1">
    <location>
        <begin position="82"/>
        <end position="102"/>
    </location>
</feature>
<dbReference type="AlphaFoldDB" id="A0A937W248"/>
<keyword evidence="1" id="KW-0812">Transmembrane</keyword>
<feature type="transmembrane region" description="Helical" evidence="1">
    <location>
        <begin position="47"/>
        <end position="70"/>
    </location>
</feature>
<dbReference type="Proteomes" id="UP000712673">
    <property type="component" value="Unassembled WGS sequence"/>
</dbReference>